<protein>
    <submittedName>
        <fullName evidence="9">Bacillopeptidase F</fullName>
    </submittedName>
</protein>
<gene>
    <name evidence="9" type="ORF">Fcan01_10337</name>
</gene>
<evidence type="ECO:0000256" key="5">
    <source>
        <dbReference type="PROSITE-ProRule" id="PRU01240"/>
    </source>
</evidence>
<keyword evidence="10" id="KW-1185">Reference proteome</keyword>
<dbReference type="GO" id="GO:0004252">
    <property type="term" value="F:serine-type endopeptidase activity"/>
    <property type="evidence" value="ECO:0007669"/>
    <property type="project" value="UniProtKB-UniRule"/>
</dbReference>
<dbReference type="InterPro" id="IPR023828">
    <property type="entry name" value="Peptidase_S8_Ser-AS"/>
</dbReference>
<evidence type="ECO:0000259" key="7">
    <source>
        <dbReference type="Pfam" id="PF00005"/>
    </source>
</evidence>
<feature type="domain" description="ABC transporter" evidence="7">
    <location>
        <begin position="412"/>
        <end position="470"/>
    </location>
</feature>
<dbReference type="InterPro" id="IPR015500">
    <property type="entry name" value="Peptidase_S8_subtilisin-rel"/>
</dbReference>
<name>A0A226EAC5_FOLCA</name>
<dbReference type="Proteomes" id="UP000198287">
    <property type="component" value="Unassembled WGS sequence"/>
</dbReference>
<evidence type="ECO:0000313" key="9">
    <source>
        <dbReference type="EMBL" id="OXA54463.1"/>
    </source>
</evidence>
<dbReference type="InterPro" id="IPR000209">
    <property type="entry name" value="Peptidase_S8/S53_dom"/>
</dbReference>
<feature type="active site" description="Charge relay system" evidence="5">
    <location>
        <position position="172"/>
    </location>
</feature>
<dbReference type="PRINTS" id="PR00723">
    <property type="entry name" value="SUBTILISIN"/>
</dbReference>
<feature type="active site" description="Charge relay system" evidence="5">
    <location>
        <position position="206"/>
    </location>
</feature>
<dbReference type="PANTHER" id="PTHR43806">
    <property type="entry name" value="PEPTIDASE S8"/>
    <property type="match status" value="1"/>
</dbReference>
<keyword evidence="2 5" id="KW-0645">Protease</keyword>
<evidence type="ECO:0000259" key="8">
    <source>
        <dbReference type="Pfam" id="PF00082"/>
    </source>
</evidence>
<keyword evidence="3 5" id="KW-0378">Hydrolase</keyword>
<dbReference type="GO" id="GO:0016887">
    <property type="term" value="F:ATP hydrolysis activity"/>
    <property type="evidence" value="ECO:0007669"/>
    <property type="project" value="InterPro"/>
</dbReference>
<dbReference type="PROSITE" id="PS00138">
    <property type="entry name" value="SUBTILASE_SER"/>
    <property type="match status" value="1"/>
</dbReference>
<dbReference type="SUPFAM" id="SSF52743">
    <property type="entry name" value="Subtilisin-like"/>
    <property type="match status" value="1"/>
</dbReference>
<dbReference type="Pfam" id="PF00082">
    <property type="entry name" value="Peptidase_S8"/>
    <property type="match status" value="1"/>
</dbReference>
<proteinExistence type="inferred from homology"/>
<comment type="similarity">
    <text evidence="1 5">Belongs to the peptidase S8 family.</text>
</comment>
<feature type="chain" id="PRO_5013166712" evidence="6">
    <location>
        <begin position="18"/>
        <end position="473"/>
    </location>
</feature>
<dbReference type="Gene3D" id="3.40.50.300">
    <property type="entry name" value="P-loop containing nucleotide triphosphate hydrolases"/>
    <property type="match status" value="1"/>
</dbReference>
<evidence type="ECO:0000313" key="10">
    <source>
        <dbReference type="Proteomes" id="UP000198287"/>
    </source>
</evidence>
<dbReference type="InterPro" id="IPR036852">
    <property type="entry name" value="Peptidase_S8/S53_dom_sf"/>
</dbReference>
<dbReference type="Gene3D" id="3.40.50.200">
    <property type="entry name" value="Peptidase S8/S53 domain"/>
    <property type="match status" value="1"/>
</dbReference>
<dbReference type="GO" id="GO:0006508">
    <property type="term" value="P:proteolysis"/>
    <property type="evidence" value="ECO:0007669"/>
    <property type="project" value="UniProtKB-KW"/>
</dbReference>
<dbReference type="InterPro" id="IPR050131">
    <property type="entry name" value="Peptidase_S8_subtilisin-like"/>
</dbReference>
<dbReference type="AlphaFoldDB" id="A0A226EAC5"/>
<dbReference type="SUPFAM" id="SSF52540">
    <property type="entry name" value="P-loop containing nucleoside triphosphate hydrolases"/>
    <property type="match status" value="1"/>
</dbReference>
<keyword evidence="4 5" id="KW-0720">Serine protease</keyword>
<dbReference type="InterPro" id="IPR022398">
    <property type="entry name" value="Peptidase_S8_His-AS"/>
</dbReference>
<sequence>MKPQLFVLSALVALASAGVVDLNLKRSVEFSRVTEAIIEFPQVMDQIKGNVALQSLSGDAKVSALVASLRGLTSAAQAPLVAVAKSLGLTVEQYWVSNVILVKGLTLEKLSQLTSTPGDFLIRAQGTDYITDPITGEEVVTLQNPQWGVAKIRANLVWSITQGEGVVVGIFDSGVNLGHEALSAGYAGAWLDPHHNEAAPTDVLGHGSHVAGTVLGRANGIGVAPGAQWTACRGFNHTGNTTEALLLQCGEFFLTSTPRPNVVCNSWGGPQANPFFRPAVEAWRQAGIIPVFAMGNSGRFCRTVSASANMPEVIAVGATNDVDGMGIYSSRGPTSTGLNKPEVSAPGTNVISCGTGASNYVTNTGTSMATPHVAGSVALLLSANPTWGSAKLGAECSNSNEFEHSAPSFADYSLLGSSGCGKTTLLSCIVGIRKLNSGEITVFGGEPGSRESGIPGKRVGFMPQENSLYNDFN</sequence>
<feature type="domain" description="Peptidase S8/S53" evidence="8">
    <location>
        <begin position="163"/>
        <end position="392"/>
    </location>
</feature>
<comment type="caution">
    <text evidence="9">The sequence shown here is derived from an EMBL/GenBank/DDBJ whole genome shotgun (WGS) entry which is preliminary data.</text>
</comment>
<accession>A0A226EAC5</accession>
<dbReference type="OrthoDB" id="1740355at2759"/>
<dbReference type="PROSITE" id="PS00137">
    <property type="entry name" value="SUBTILASE_HIS"/>
    <property type="match status" value="1"/>
</dbReference>
<evidence type="ECO:0000256" key="4">
    <source>
        <dbReference type="ARBA" id="ARBA00022825"/>
    </source>
</evidence>
<reference evidence="9 10" key="1">
    <citation type="submission" date="2015-12" db="EMBL/GenBank/DDBJ databases">
        <title>The genome of Folsomia candida.</title>
        <authorList>
            <person name="Faddeeva A."/>
            <person name="Derks M.F."/>
            <person name="Anvar Y."/>
            <person name="Smit S."/>
            <person name="Van Straalen N."/>
            <person name="Roelofs D."/>
        </authorList>
    </citation>
    <scope>NUCLEOTIDE SEQUENCE [LARGE SCALE GENOMIC DNA]</scope>
    <source>
        <strain evidence="9 10">VU population</strain>
        <tissue evidence="9">Whole body</tissue>
    </source>
</reference>
<dbReference type="GO" id="GO:0005524">
    <property type="term" value="F:ATP binding"/>
    <property type="evidence" value="ECO:0007669"/>
    <property type="project" value="InterPro"/>
</dbReference>
<evidence type="ECO:0000256" key="2">
    <source>
        <dbReference type="ARBA" id="ARBA00022670"/>
    </source>
</evidence>
<evidence type="ECO:0000256" key="6">
    <source>
        <dbReference type="SAM" id="SignalP"/>
    </source>
</evidence>
<dbReference type="PANTHER" id="PTHR43806:SF67">
    <property type="entry name" value="EGF-LIKE DOMAIN-CONTAINING PROTEIN"/>
    <property type="match status" value="1"/>
</dbReference>
<dbReference type="InterPro" id="IPR003439">
    <property type="entry name" value="ABC_transporter-like_ATP-bd"/>
</dbReference>
<feature type="signal peptide" evidence="6">
    <location>
        <begin position="1"/>
        <end position="17"/>
    </location>
</feature>
<evidence type="ECO:0000256" key="3">
    <source>
        <dbReference type="ARBA" id="ARBA00022801"/>
    </source>
</evidence>
<keyword evidence="6" id="KW-0732">Signal</keyword>
<dbReference type="InterPro" id="IPR027417">
    <property type="entry name" value="P-loop_NTPase"/>
</dbReference>
<evidence type="ECO:0000256" key="1">
    <source>
        <dbReference type="ARBA" id="ARBA00011073"/>
    </source>
</evidence>
<organism evidence="9 10">
    <name type="scientific">Folsomia candida</name>
    <name type="common">Springtail</name>
    <dbReference type="NCBI Taxonomy" id="158441"/>
    <lineage>
        <taxon>Eukaryota</taxon>
        <taxon>Metazoa</taxon>
        <taxon>Ecdysozoa</taxon>
        <taxon>Arthropoda</taxon>
        <taxon>Hexapoda</taxon>
        <taxon>Collembola</taxon>
        <taxon>Entomobryomorpha</taxon>
        <taxon>Isotomoidea</taxon>
        <taxon>Isotomidae</taxon>
        <taxon>Proisotominae</taxon>
        <taxon>Folsomia</taxon>
    </lineage>
</organism>
<dbReference type="Pfam" id="PF00005">
    <property type="entry name" value="ABC_tran"/>
    <property type="match status" value="1"/>
</dbReference>
<dbReference type="PROSITE" id="PS51892">
    <property type="entry name" value="SUBTILASE"/>
    <property type="match status" value="1"/>
</dbReference>
<dbReference type="EMBL" id="LNIX01000005">
    <property type="protein sequence ID" value="OXA54463.1"/>
    <property type="molecule type" value="Genomic_DNA"/>
</dbReference>
<feature type="active site" description="Charge relay system" evidence="5">
    <location>
        <position position="367"/>
    </location>
</feature>